<feature type="domain" description="AB hydrolase-1" evidence="2">
    <location>
        <begin position="5"/>
        <end position="122"/>
    </location>
</feature>
<dbReference type="AlphaFoldDB" id="A0A1R1MN52"/>
<evidence type="ECO:0000259" key="2">
    <source>
        <dbReference type="Pfam" id="PF12697"/>
    </source>
</evidence>
<dbReference type="InterPro" id="IPR000073">
    <property type="entry name" value="AB_hydrolase_1"/>
</dbReference>
<evidence type="ECO:0000313" key="4">
    <source>
        <dbReference type="Proteomes" id="UP000187408"/>
    </source>
</evidence>
<organism evidence="3 4">
    <name type="scientific">Desulfurobacterium indicum</name>
    <dbReference type="NCBI Taxonomy" id="1914305"/>
    <lineage>
        <taxon>Bacteria</taxon>
        <taxon>Pseudomonadati</taxon>
        <taxon>Aquificota</taxon>
        <taxon>Aquificia</taxon>
        <taxon>Desulfurobacteriales</taxon>
        <taxon>Desulfurobacteriaceae</taxon>
        <taxon>Desulfurobacterium</taxon>
    </lineage>
</organism>
<proteinExistence type="predicted"/>
<dbReference type="InterPro" id="IPR029058">
    <property type="entry name" value="AB_hydrolase_fold"/>
</dbReference>
<keyword evidence="4" id="KW-1185">Reference proteome</keyword>
<accession>A0A1R1MN52</accession>
<dbReference type="Gene3D" id="3.40.50.1820">
    <property type="entry name" value="alpha/beta hydrolase"/>
    <property type="match status" value="1"/>
</dbReference>
<name>A0A1R1MN52_9BACT</name>
<dbReference type="SUPFAM" id="SSF53474">
    <property type="entry name" value="alpha/beta-Hydrolases"/>
    <property type="match status" value="1"/>
</dbReference>
<keyword evidence="1" id="KW-0472">Membrane</keyword>
<dbReference type="OrthoDB" id="9773293at2"/>
<dbReference type="RefSeq" id="WP_076712336.1">
    <property type="nucleotide sequence ID" value="NZ_MOEN01000003.1"/>
</dbReference>
<evidence type="ECO:0000313" key="3">
    <source>
        <dbReference type="EMBL" id="OMH41179.1"/>
    </source>
</evidence>
<comment type="caution">
    <text evidence="3">The sequence shown here is derived from an EMBL/GenBank/DDBJ whole genome shotgun (WGS) entry which is preliminary data.</text>
</comment>
<keyword evidence="1" id="KW-0812">Transmembrane</keyword>
<dbReference type="Pfam" id="PF12697">
    <property type="entry name" value="Abhydrolase_6"/>
    <property type="match status" value="1"/>
</dbReference>
<reference evidence="3 4" key="1">
    <citation type="submission" date="2016-10" db="EMBL/GenBank/DDBJ databases">
        <title>Genome sequence of a sulfur-reducing bacterium Desulfurobacterium indicum K6013.</title>
        <authorList>
            <person name="Cao J."/>
            <person name="Shao Z."/>
            <person name="Alain K."/>
            <person name="Jebbar M."/>
        </authorList>
    </citation>
    <scope>NUCLEOTIDE SEQUENCE [LARGE SCALE GENOMIC DNA]</scope>
    <source>
        <strain evidence="3 4">K6013</strain>
    </source>
</reference>
<keyword evidence="1" id="KW-1133">Transmembrane helix</keyword>
<dbReference type="EMBL" id="MOEN01000003">
    <property type="protein sequence ID" value="OMH41179.1"/>
    <property type="molecule type" value="Genomic_DNA"/>
</dbReference>
<gene>
    <name evidence="3" type="ORF">BLW93_01430</name>
</gene>
<protein>
    <recommendedName>
        <fullName evidence="2">AB hydrolase-1 domain-containing protein</fullName>
    </recommendedName>
</protein>
<dbReference type="STRING" id="1914305.BLW93_01430"/>
<dbReference type="Proteomes" id="UP000187408">
    <property type="component" value="Unassembled WGS sequence"/>
</dbReference>
<feature type="transmembrane region" description="Helical" evidence="1">
    <location>
        <begin position="58"/>
        <end position="75"/>
    </location>
</feature>
<evidence type="ECO:0000256" key="1">
    <source>
        <dbReference type="SAM" id="Phobius"/>
    </source>
</evidence>
<sequence>MVYTIHGWSFNKDIWMKTPFANAFHLELPGHGNSPLQITNIYEVAKKFGKSIKSSSTVVGWSIGASVAILMAVYFPEKINKLILYSPTPLFCGMSQPEVICKRFLKKLSRDFETTVTWFRKECGFSDIYPLPDKDKAIKLLESYMNLDLRNIIPEVFVKTDIIVGLKDEVTKLSGAFCCFSLFPFSSIKIFPDKFHFLF</sequence>